<dbReference type="EMBL" id="AKWM02000002">
    <property type="protein sequence ID" value="EKS02313.1"/>
    <property type="molecule type" value="Genomic_DNA"/>
</dbReference>
<protein>
    <submittedName>
        <fullName evidence="1">Uncharacterized protein</fullName>
    </submittedName>
</protein>
<comment type="caution">
    <text evidence="1">The sequence shown here is derived from an EMBL/GenBank/DDBJ whole genome shotgun (WGS) entry which is preliminary data.</text>
</comment>
<proteinExistence type="predicted"/>
<dbReference type="AlphaFoldDB" id="A0AA87MUU3"/>
<gene>
    <name evidence="1" type="ORF">LEP1GSC125_0785</name>
</gene>
<evidence type="ECO:0000313" key="2">
    <source>
        <dbReference type="Proteomes" id="UP000001343"/>
    </source>
</evidence>
<sequence length="40" mass="4662">MKYLQHYDTEILGLEKALGFFCIMPEFVVVRNKNTEVPTS</sequence>
<reference evidence="1 2" key="1">
    <citation type="journal article" date="2014" name="Int. J. Syst. Evol. Microbiol.">
        <title>Leptospira mayottensis sp. nov., a pathogenic species of the genus Leptospira isolated from humans.</title>
        <authorList>
            <person name="Bourhy P."/>
            <person name="Collet L."/>
            <person name="Brisse S."/>
            <person name="Picardeau M."/>
        </authorList>
    </citation>
    <scope>NUCLEOTIDE SEQUENCE [LARGE SCALE GENOMIC DNA]</scope>
    <source>
        <strain evidence="1 2">200901122</strain>
    </source>
</reference>
<evidence type="ECO:0000313" key="1">
    <source>
        <dbReference type="EMBL" id="EKS02313.1"/>
    </source>
</evidence>
<name>A0AA87MUU3_9LEPT</name>
<dbReference type="RefSeq" id="WP_002748351.1">
    <property type="nucleotide sequence ID" value="NZ_AKWM02000002.1"/>
</dbReference>
<dbReference type="Proteomes" id="UP000001343">
    <property type="component" value="Unassembled WGS sequence"/>
</dbReference>
<accession>A0AA87MUU3</accession>
<organism evidence="1 2">
    <name type="scientific">Leptospira mayottensis 200901122</name>
    <dbReference type="NCBI Taxonomy" id="1193010"/>
    <lineage>
        <taxon>Bacteria</taxon>
        <taxon>Pseudomonadati</taxon>
        <taxon>Spirochaetota</taxon>
        <taxon>Spirochaetia</taxon>
        <taxon>Leptospirales</taxon>
        <taxon>Leptospiraceae</taxon>
        <taxon>Leptospira</taxon>
    </lineage>
</organism>